<keyword evidence="4" id="KW-1185">Reference proteome</keyword>
<evidence type="ECO:0000313" key="3">
    <source>
        <dbReference type="EMBL" id="QDP96416.1"/>
    </source>
</evidence>
<dbReference type="SMART" id="SM00422">
    <property type="entry name" value="HTH_MERR"/>
    <property type="match status" value="1"/>
</dbReference>
<dbReference type="InterPro" id="IPR011256">
    <property type="entry name" value="Reg_factor_effector_dom_sf"/>
</dbReference>
<dbReference type="GO" id="GO:0003700">
    <property type="term" value="F:DNA-binding transcription factor activity"/>
    <property type="evidence" value="ECO:0007669"/>
    <property type="project" value="InterPro"/>
</dbReference>
<dbReference type="PANTHER" id="PTHR30204">
    <property type="entry name" value="REDOX-CYCLING DRUG-SENSING TRANSCRIPTIONAL ACTIVATOR SOXR"/>
    <property type="match status" value="1"/>
</dbReference>
<evidence type="ECO:0000259" key="2">
    <source>
        <dbReference type="PROSITE" id="PS50937"/>
    </source>
</evidence>
<protein>
    <submittedName>
        <fullName evidence="3">MerR family transcriptional regulator</fullName>
    </submittedName>
</protein>
<dbReference type="Pfam" id="PF13411">
    <property type="entry name" value="MerR_1"/>
    <property type="match status" value="1"/>
</dbReference>
<evidence type="ECO:0000313" key="4">
    <source>
        <dbReference type="Proteomes" id="UP000319263"/>
    </source>
</evidence>
<evidence type="ECO:0000256" key="1">
    <source>
        <dbReference type="ARBA" id="ARBA00023125"/>
    </source>
</evidence>
<reference evidence="3 4" key="1">
    <citation type="submission" date="2019-07" db="EMBL/GenBank/DDBJ databases">
        <title>Microlunatus dokdonensis sp. nov. isolated from the rhizospheric soil of the wild plant Elymus tsukushiensis.</title>
        <authorList>
            <person name="Ghim S.-Y."/>
            <person name="Hwang Y.-J."/>
            <person name="Son J.-S."/>
            <person name="Shin J.-H."/>
        </authorList>
    </citation>
    <scope>NUCLEOTIDE SEQUENCE [LARGE SCALE GENOMIC DNA]</scope>
    <source>
        <strain evidence="3 4">KUDC0627</strain>
    </source>
</reference>
<proteinExistence type="predicted"/>
<dbReference type="InterPro" id="IPR009061">
    <property type="entry name" value="DNA-bd_dom_put_sf"/>
</dbReference>
<organism evidence="3 4">
    <name type="scientific">Microlunatus elymi</name>
    <dbReference type="NCBI Taxonomy" id="2596828"/>
    <lineage>
        <taxon>Bacteria</taxon>
        <taxon>Bacillati</taxon>
        <taxon>Actinomycetota</taxon>
        <taxon>Actinomycetes</taxon>
        <taxon>Propionibacteriales</taxon>
        <taxon>Propionibacteriaceae</taxon>
        <taxon>Microlunatus</taxon>
    </lineage>
</organism>
<dbReference type="InterPro" id="IPR047057">
    <property type="entry name" value="MerR_fam"/>
</dbReference>
<name>A0A516PZ11_9ACTN</name>
<sequence length="301" mass="33297">MAGMADLLSPTLLSIGDFSRMTFLSVKTLRHYHDLGLLVPARIDPSSGYRRYSTDQLPQAQVILRLRGFGMPLDEIKEVLGAPDLAERNRTIISHLERMERQLEQTRATVASLRHILSVHTTAADNTRSAAIQHRHLEPTWAMACSTESSMAELAPWLGDARRRLQEAITTAGLRRTGPDGTLFFTEFFTQAGFREYADIDRAEIVVYVPVAEPPDRRRLTDAGLAADLRPYELPAVDVAVTVNAGAGDEIDRTYAQLGSYVIGREIGVAGPIREHHLDPVGTPPDRLRTEVAWPILPVSG</sequence>
<dbReference type="OrthoDB" id="7849865at2"/>
<gene>
    <name evidence="3" type="ORF">FOE78_11330</name>
</gene>
<dbReference type="Gene3D" id="3.20.80.10">
    <property type="entry name" value="Regulatory factor, effector binding domain"/>
    <property type="match status" value="1"/>
</dbReference>
<dbReference type="GO" id="GO:0003677">
    <property type="term" value="F:DNA binding"/>
    <property type="evidence" value="ECO:0007669"/>
    <property type="project" value="UniProtKB-KW"/>
</dbReference>
<dbReference type="SUPFAM" id="SSF46955">
    <property type="entry name" value="Putative DNA-binding domain"/>
    <property type="match status" value="1"/>
</dbReference>
<dbReference type="PROSITE" id="PS50937">
    <property type="entry name" value="HTH_MERR_2"/>
    <property type="match status" value="1"/>
</dbReference>
<dbReference type="Proteomes" id="UP000319263">
    <property type="component" value="Chromosome"/>
</dbReference>
<dbReference type="PANTHER" id="PTHR30204:SF97">
    <property type="entry name" value="MERR FAMILY REGULATORY PROTEIN"/>
    <property type="match status" value="1"/>
</dbReference>
<dbReference type="KEGG" id="mik:FOE78_11330"/>
<dbReference type="Gene3D" id="1.10.1660.10">
    <property type="match status" value="1"/>
</dbReference>
<dbReference type="AlphaFoldDB" id="A0A516PZ11"/>
<accession>A0A516PZ11</accession>
<dbReference type="InterPro" id="IPR000551">
    <property type="entry name" value="MerR-type_HTH_dom"/>
</dbReference>
<keyword evidence="1" id="KW-0238">DNA-binding</keyword>
<feature type="domain" description="HTH merR-type" evidence="2">
    <location>
        <begin position="12"/>
        <end position="82"/>
    </location>
</feature>
<dbReference type="CDD" id="cd01107">
    <property type="entry name" value="HTH_BmrR"/>
    <property type="match status" value="1"/>
</dbReference>
<dbReference type="EMBL" id="CP041692">
    <property type="protein sequence ID" value="QDP96416.1"/>
    <property type="molecule type" value="Genomic_DNA"/>
</dbReference>